<feature type="domain" description="Disease resistance protein Roq1-like winged-helix" evidence="4">
    <location>
        <begin position="148"/>
        <end position="217"/>
    </location>
</feature>
<reference evidence="5" key="1">
    <citation type="submission" date="2018-05" db="EMBL/GenBank/DDBJ databases">
        <title>Draft genome of Mucuna pruriens seed.</title>
        <authorList>
            <person name="Nnadi N.E."/>
            <person name="Vos R."/>
            <person name="Hasami M.H."/>
            <person name="Devisetty U.K."/>
            <person name="Aguiy J.C."/>
        </authorList>
    </citation>
    <scope>NUCLEOTIDE SEQUENCE [LARGE SCALE GENOMIC DNA]</scope>
    <source>
        <strain evidence="5">JCA_2017</strain>
    </source>
</reference>
<accession>A0A371FM00</accession>
<dbReference type="InterPro" id="IPR027417">
    <property type="entry name" value="P-loop_NTPase"/>
</dbReference>
<comment type="caution">
    <text evidence="5">The sequence shown here is derived from an EMBL/GenBank/DDBJ whole genome shotgun (WGS) entry which is preliminary data.</text>
</comment>
<dbReference type="OrthoDB" id="1435893at2759"/>
<evidence type="ECO:0000256" key="2">
    <source>
        <dbReference type="ARBA" id="ARBA00022737"/>
    </source>
</evidence>
<evidence type="ECO:0000313" key="6">
    <source>
        <dbReference type="Proteomes" id="UP000257109"/>
    </source>
</evidence>
<evidence type="ECO:0000313" key="5">
    <source>
        <dbReference type="EMBL" id="RDX79314.1"/>
    </source>
</evidence>
<dbReference type="SMART" id="SM00364">
    <property type="entry name" value="LRR_BAC"/>
    <property type="match status" value="6"/>
</dbReference>
<keyword evidence="2" id="KW-0677">Repeat</keyword>
<dbReference type="InterPro" id="IPR002182">
    <property type="entry name" value="NB-ARC"/>
</dbReference>
<dbReference type="PANTHER" id="PTHR11017">
    <property type="entry name" value="LEUCINE-RICH REPEAT-CONTAINING PROTEIN"/>
    <property type="match status" value="1"/>
</dbReference>
<dbReference type="InterPro" id="IPR058192">
    <property type="entry name" value="WHD_ROQ1-like"/>
</dbReference>
<sequence length="638" mass="73453">MKRLRRKNVFIVLDDVNTSEQLEKLIVERAILGPQTGSRVVVTTRNKQLLSRCHQIYEIKGLSSHHSLQLFCSAAFREKQPKDEYEVLSKQVVSYCKNIPLALKVLGSSLCTRKIEAWKSELKKLQEIPNKDIHKVLKLSYDDLECFEQDIFLDIACFFRGKNRDWVTGLLEAFGFYAKSGIEVLLDKALITISYDNRIEMHDLLQEMGRGIVHRKSDDTRRGSRLWKFEQVRDALKHNKGTDVEGIKLDLEELTADLFWSSDSFAKMTNLRFLQISGGRRLNSSNVCFPNGLETLPGELKFLKWDRCCLESLSLPAQLVELRMRSSRLKKLWDGDQNLVNLEKIDLSYSKDLIEMPDLSKAEKLKRVKLSDCKSLRQLRVHSKSLRELILKGCSSLGKLVYLDELPPSLQKLDLNDCRHLESLPQLPPSFEELDLNNCWNLKHLPKLPPSLGSLCLNNCRELESLPELPPSLRELDLNDCRKLKHLPKLPPSLRNLPLNNCRELKSLLELPQSLVKLHLNDCWKHKHLPQLPPSLESLHLSNCRELESLPELPLSLKELDLNDCWKLKHLSKLPPSLQILPLNNCRELESVPELPPSLEELHFNGCWKLKHLPKLPPSLVELGPCLKKRKLDDCEKA</sequence>
<dbReference type="InterPro" id="IPR011713">
    <property type="entry name" value="Leu-rich_rpt_3"/>
</dbReference>
<dbReference type="Pfam" id="PF00931">
    <property type="entry name" value="NB-ARC"/>
    <property type="match status" value="1"/>
</dbReference>
<keyword evidence="1" id="KW-0433">Leucine-rich repeat</keyword>
<dbReference type="Pfam" id="PF07725">
    <property type="entry name" value="LRR_3"/>
    <property type="match status" value="1"/>
</dbReference>
<dbReference type="GO" id="GO:0006952">
    <property type="term" value="P:defense response"/>
    <property type="evidence" value="ECO:0007669"/>
    <property type="project" value="InterPro"/>
</dbReference>
<dbReference type="InterPro" id="IPR044974">
    <property type="entry name" value="Disease_R_plants"/>
</dbReference>
<dbReference type="Gene3D" id="3.40.50.300">
    <property type="entry name" value="P-loop containing nucleotide triphosphate hydrolases"/>
    <property type="match status" value="1"/>
</dbReference>
<dbReference type="SUPFAM" id="SSF52058">
    <property type="entry name" value="L domain-like"/>
    <property type="match status" value="2"/>
</dbReference>
<dbReference type="Gene3D" id="3.80.10.10">
    <property type="entry name" value="Ribonuclease Inhibitor"/>
    <property type="match status" value="3"/>
</dbReference>
<proteinExistence type="predicted"/>
<dbReference type="Pfam" id="PF23282">
    <property type="entry name" value="WHD_ROQ1"/>
    <property type="match status" value="1"/>
</dbReference>
<dbReference type="InterPro" id="IPR032675">
    <property type="entry name" value="LRR_dom_sf"/>
</dbReference>
<dbReference type="Gene3D" id="1.10.8.430">
    <property type="entry name" value="Helical domain of apoptotic protease-activating factors"/>
    <property type="match status" value="1"/>
</dbReference>
<dbReference type="GO" id="GO:0043531">
    <property type="term" value="F:ADP binding"/>
    <property type="evidence" value="ECO:0007669"/>
    <property type="project" value="InterPro"/>
</dbReference>
<dbReference type="InterPro" id="IPR042197">
    <property type="entry name" value="Apaf_helical"/>
</dbReference>
<keyword evidence="6" id="KW-1185">Reference proteome</keyword>
<feature type="domain" description="NB-ARC" evidence="3">
    <location>
        <begin position="2"/>
        <end position="79"/>
    </location>
</feature>
<evidence type="ECO:0000259" key="4">
    <source>
        <dbReference type="Pfam" id="PF23282"/>
    </source>
</evidence>
<gene>
    <name evidence="5" type="primary">RRS1</name>
    <name evidence="5" type="ORF">CR513_40273</name>
</gene>
<protein>
    <submittedName>
        <fullName evidence="5">Disease resistance protein RRS1</fullName>
    </submittedName>
</protein>
<dbReference type="FunFam" id="1.10.8.430:FF:000002">
    <property type="entry name" value="Disease resistance protein (TIR-NBS-LRR class)"/>
    <property type="match status" value="1"/>
</dbReference>
<dbReference type="AlphaFoldDB" id="A0A371FM00"/>
<dbReference type="Proteomes" id="UP000257109">
    <property type="component" value="Unassembled WGS sequence"/>
</dbReference>
<feature type="non-terminal residue" evidence="5">
    <location>
        <position position="1"/>
    </location>
</feature>
<name>A0A371FM00_MUCPR</name>
<evidence type="ECO:0000256" key="1">
    <source>
        <dbReference type="ARBA" id="ARBA00022614"/>
    </source>
</evidence>
<dbReference type="SUPFAM" id="SSF52540">
    <property type="entry name" value="P-loop containing nucleoside triphosphate hydrolases"/>
    <property type="match status" value="1"/>
</dbReference>
<dbReference type="InterPro" id="IPR036390">
    <property type="entry name" value="WH_DNA-bd_sf"/>
</dbReference>
<dbReference type="PANTHER" id="PTHR11017:SF243">
    <property type="entry name" value="ADP-RIBOSYL CYCLASE_CYCLIC ADP-RIBOSE HYDROLASE"/>
    <property type="match status" value="1"/>
</dbReference>
<evidence type="ECO:0000259" key="3">
    <source>
        <dbReference type="Pfam" id="PF00931"/>
    </source>
</evidence>
<dbReference type="PRINTS" id="PR00364">
    <property type="entry name" value="DISEASERSIST"/>
</dbReference>
<dbReference type="SUPFAM" id="SSF46785">
    <property type="entry name" value="Winged helix' DNA-binding domain"/>
    <property type="match status" value="1"/>
</dbReference>
<organism evidence="5 6">
    <name type="scientific">Mucuna pruriens</name>
    <name type="common">Velvet bean</name>
    <name type="synonym">Dolichos pruriens</name>
    <dbReference type="NCBI Taxonomy" id="157652"/>
    <lineage>
        <taxon>Eukaryota</taxon>
        <taxon>Viridiplantae</taxon>
        <taxon>Streptophyta</taxon>
        <taxon>Embryophyta</taxon>
        <taxon>Tracheophyta</taxon>
        <taxon>Spermatophyta</taxon>
        <taxon>Magnoliopsida</taxon>
        <taxon>eudicotyledons</taxon>
        <taxon>Gunneridae</taxon>
        <taxon>Pentapetalae</taxon>
        <taxon>rosids</taxon>
        <taxon>fabids</taxon>
        <taxon>Fabales</taxon>
        <taxon>Fabaceae</taxon>
        <taxon>Papilionoideae</taxon>
        <taxon>50 kb inversion clade</taxon>
        <taxon>NPAAA clade</taxon>
        <taxon>indigoferoid/millettioid clade</taxon>
        <taxon>Phaseoleae</taxon>
        <taxon>Mucuna</taxon>
    </lineage>
</organism>
<dbReference type="EMBL" id="QJKJ01008577">
    <property type="protein sequence ID" value="RDX79314.1"/>
    <property type="molecule type" value="Genomic_DNA"/>
</dbReference>